<dbReference type="Gene3D" id="3.90.550.10">
    <property type="entry name" value="Spore Coat Polysaccharide Biosynthesis Protein SpsA, Chain A"/>
    <property type="match status" value="1"/>
</dbReference>
<evidence type="ECO:0000256" key="9">
    <source>
        <dbReference type="ARBA" id="ARBA00022960"/>
    </source>
</evidence>
<comment type="similarity">
    <text evidence="2 17">In the N-terminal section; belongs to the N-acetylglucosamine-1-phosphate uridyltransferase family.</text>
</comment>
<feature type="active site" description="Proton acceptor" evidence="17">
    <location>
        <position position="364"/>
    </location>
</feature>
<evidence type="ECO:0000259" key="18">
    <source>
        <dbReference type="Pfam" id="PF12804"/>
    </source>
</evidence>
<keyword evidence="13 17" id="KW-0961">Cell wall biogenesis/degradation</keyword>
<keyword evidence="8 17" id="KW-0460">Magnesium</keyword>
<keyword evidence="20" id="KW-1185">Reference proteome</keyword>
<dbReference type="GO" id="GO:0000287">
    <property type="term" value="F:magnesium ion binding"/>
    <property type="evidence" value="ECO:0007669"/>
    <property type="project" value="UniProtKB-UniRule"/>
</dbReference>
<dbReference type="UniPathway" id="UPA00973"/>
<feature type="region of interest" description="Pyrophosphorylase" evidence="17">
    <location>
        <begin position="1"/>
        <end position="231"/>
    </location>
</feature>
<evidence type="ECO:0000256" key="7">
    <source>
        <dbReference type="ARBA" id="ARBA00022737"/>
    </source>
</evidence>
<sequence>METTAIVLAAGEGTRMKSKHPKVAHKMLGRPLVRWAVEAAKQAGAQRVIAVIGNGASEVREILAPEHVECVLQQERLGTGHALRVALDQANVESGCVVVLYGDTPLVEPATINALSQKVIQEGYAAAVLTMEPQDPTGYGRILFDENGAVAAIIEHKDCTPKQQEELRECNSGIYAFDGRLLKAHVGEITNDNAQGEYYITDMVEILNRAGERVVTVHVDDDTELLGVNSRRQLAEATKIMQRRINGRLMDAGVTMLDPECVWVGPEVTVGRDTELLPGTFLWGSTAIGEDCVVGPNTRLTDTQVGNGCTIDETVAQDVVIENQVECGPRAYLRPGTRMLDHSKAGTHVEIKKSTIGQGSKVPHLSYIGDTTMGEGVNVGAGSITCNYDGYSKHATTIGDHAFIGSNTMMVAPVAIGEGALTGAASCIVEDVPAGDLGIARARQVNVEGYAAKRAAAHETH</sequence>
<evidence type="ECO:0000256" key="1">
    <source>
        <dbReference type="ARBA" id="ARBA00007707"/>
    </source>
</evidence>
<feature type="binding site" evidence="17">
    <location>
        <begin position="8"/>
        <end position="11"/>
    </location>
    <ligand>
        <name>UDP-N-acetyl-alpha-D-glucosamine</name>
        <dbReference type="ChEBI" id="CHEBI:57705"/>
    </ligand>
</feature>
<feature type="binding site" evidence="17">
    <location>
        <position position="441"/>
    </location>
    <ligand>
        <name>acetyl-CoA</name>
        <dbReference type="ChEBI" id="CHEBI:57288"/>
    </ligand>
</feature>
<feature type="binding site" evidence="17">
    <location>
        <begin position="78"/>
        <end position="79"/>
    </location>
    <ligand>
        <name>UDP-N-acetyl-alpha-D-glucosamine</name>
        <dbReference type="ChEBI" id="CHEBI:57705"/>
    </ligand>
</feature>
<name>A0A4S2F1D0_9ACTN</name>
<dbReference type="GO" id="GO:0005737">
    <property type="term" value="C:cytoplasm"/>
    <property type="evidence" value="ECO:0007669"/>
    <property type="project" value="UniProtKB-SubCell"/>
</dbReference>
<keyword evidence="5 17" id="KW-0548">Nucleotidyltransferase</keyword>
<comment type="pathway">
    <text evidence="17">Nucleotide-sugar biosynthesis; UDP-N-acetyl-alpha-D-glucosamine biosynthesis; N-acetyl-alpha-D-glucosamine 1-phosphate from alpha-D-glucosamine 6-phosphate (route II): step 2/2.</text>
</comment>
<dbReference type="SUPFAM" id="SSF53448">
    <property type="entry name" value="Nucleotide-diphospho-sugar transferases"/>
    <property type="match status" value="1"/>
</dbReference>
<reference evidence="19 20" key="1">
    <citation type="submission" date="2019-04" db="EMBL/GenBank/DDBJ databases">
        <title>Microbes associate with the intestines of laboratory mice.</title>
        <authorList>
            <person name="Navarre W."/>
            <person name="Wong E."/>
            <person name="Huang K."/>
            <person name="Tropini C."/>
            <person name="Ng K."/>
            <person name="Yu B."/>
        </authorList>
    </citation>
    <scope>NUCLEOTIDE SEQUENCE [LARGE SCALE GENOMIC DNA]</scope>
    <source>
        <strain evidence="19 20">NM07_P-09</strain>
    </source>
</reference>
<feature type="binding site" evidence="17">
    <location>
        <position position="22"/>
    </location>
    <ligand>
        <name>UDP-N-acetyl-alpha-D-glucosamine</name>
        <dbReference type="ChEBI" id="CHEBI:57705"/>
    </ligand>
</feature>
<feature type="region of interest" description="Linker" evidence="17">
    <location>
        <begin position="232"/>
        <end position="252"/>
    </location>
</feature>
<keyword evidence="6 17" id="KW-0479">Metal-binding</keyword>
<comment type="pathway">
    <text evidence="17">Bacterial outer membrane biogenesis; LPS lipid A biosynthesis.</text>
</comment>
<evidence type="ECO:0000256" key="11">
    <source>
        <dbReference type="ARBA" id="ARBA00023268"/>
    </source>
</evidence>
<dbReference type="EC" id="2.7.7.23" evidence="17"/>
<feature type="binding site" evidence="17">
    <location>
        <position position="424"/>
    </location>
    <ligand>
        <name>acetyl-CoA</name>
        <dbReference type="ChEBI" id="CHEBI:57288"/>
    </ligand>
</feature>
<dbReference type="InterPro" id="IPR005882">
    <property type="entry name" value="Bifunctional_GlmU"/>
</dbReference>
<evidence type="ECO:0000256" key="17">
    <source>
        <dbReference type="HAMAP-Rule" id="MF_01631"/>
    </source>
</evidence>
<dbReference type="UniPathway" id="UPA00113">
    <property type="reaction ID" value="UER00532"/>
</dbReference>
<evidence type="ECO:0000256" key="15">
    <source>
        <dbReference type="ARBA" id="ARBA00048493"/>
    </source>
</evidence>
<feature type="binding site" evidence="17">
    <location>
        <position position="381"/>
    </location>
    <ligand>
        <name>acetyl-CoA</name>
        <dbReference type="ChEBI" id="CHEBI:57288"/>
    </ligand>
</feature>
<keyword evidence="4 17" id="KW-0808">Transferase</keyword>
<gene>
    <name evidence="17 19" type="primary">glmU</name>
    <name evidence="19" type="ORF">E5334_04700</name>
</gene>
<dbReference type="InterPro" id="IPR029044">
    <property type="entry name" value="Nucleotide-diphossugar_trans"/>
</dbReference>
<dbReference type="GO" id="GO:0006048">
    <property type="term" value="P:UDP-N-acetylglucosamine biosynthetic process"/>
    <property type="evidence" value="ECO:0007669"/>
    <property type="project" value="UniProtKB-UniPathway"/>
</dbReference>
<keyword evidence="12 17" id="KW-0012">Acyltransferase</keyword>
<evidence type="ECO:0000256" key="5">
    <source>
        <dbReference type="ARBA" id="ARBA00022695"/>
    </source>
</evidence>
<dbReference type="AlphaFoldDB" id="A0A4S2F1D0"/>
<feature type="binding site" evidence="17">
    <location>
        <position position="406"/>
    </location>
    <ligand>
        <name>acetyl-CoA</name>
        <dbReference type="ChEBI" id="CHEBI:57288"/>
    </ligand>
</feature>
<dbReference type="InterPro" id="IPR050065">
    <property type="entry name" value="GlmU-like"/>
</dbReference>
<comment type="function">
    <text evidence="16 17">Catalyzes the last two sequential reactions in the de novo biosynthetic pathway for UDP-N-acetylglucosamine (UDP-GlcNAc). The C-terminal domain catalyzes the transfer of acetyl group from acetyl coenzyme A to glucosamine-1-phosphate (GlcN-1-P) to produce N-acetylglucosamine-1-phosphate (GlcNAc-1-P), which is converted into UDP-GlcNAc by the transfer of uridine 5-monophosphate (from uridine 5-triphosphate), a reaction catalyzed by the N-terminal domain.</text>
</comment>
<feature type="binding site" evidence="17">
    <location>
        <position position="73"/>
    </location>
    <ligand>
        <name>UDP-N-acetyl-alpha-D-glucosamine</name>
        <dbReference type="ChEBI" id="CHEBI:57705"/>
    </ligand>
</feature>
<evidence type="ECO:0000256" key="3">
    <source>
        <dbReference type="ARBA" id="ARBA00022490"/>
    </source>
</evidence>
<feature type="region of interest" description="N-acetyltransferase" evidence="17">
    <location>
        <begin position="253"/>
        <end position="461"/>
    </location>
</feature>
<dbReference type="InterPro" id="IPR025877">
    <property type="entry name" value="MobA-like_NTP_Trfase"/>
</dbReference>
<comment type="pathway">
    <text evidence="17">Nucleotide-sugar biosynthesis; UDP-N-acetyl-alpha-D-glucosamine biosynthesis; UDP-N-acetyl-alpha-D-glucosamine from N-acetyl-alpha-D-glucosamine 1-phosphate: step 1/1.</text>
</comment>
<accession>A0A4S2F1D0</accession>
<dbReference type="InterPro" id="IPR038009">
    <property type="entry name" value="GlmU_C_LbH"/>
</dbReference>
<dbReference type="Proteomes" id="UP000310263">
    <property type="component" value="Unassembled WGS sequence"/>
</dbReference>
<dbReference type="Gene3D" id="2.160.10.10">
    <property type="entry name" value="Hexapeptide repeat proteins"/>
    <property type="match status" value="1"/>
</dbReference>
<evidence type="ECO:0000256" key="13">
    <source>
        <dbReference type="ARBA" id="ARBA00023316"/>
    </source>
</evidence>
<dbReference type="InterPro" id="IPR011004">
    <property type="entry name" value="Trimer_LpxA-like_sf"/>
</dbReference>
<dbReference type="EMBL" id="SRYE01000002">
    <property type="protein sequence ID" value="TGY62706.1"/>
    <property type="molecule type" value="Genomic_DNA"/>
</dbReference>
<comment type="similarity">
    <text evidence="1 17">In the C-terminal section; belongs to the transferase hexapeptide repeat family.</text>
</comment>
<keyword evidence="11 17" id="KW-0511">Multifunctional enzyme</keyword>
<keyword evidence="10 17" id="KW-0573">Peptidoglycan synthesis</keyword>
<evidence type="ECO:0000256" key="14">
    <source>
        <dbReference type="ARBA" id="ARBA00048247"/>
    </source>
</evidence>
<dbReference type="GO" id="GO:0071555">
    <property type="term" value="P:cell wall organization"/>
    <property type="evidence" value="ECO:0007669"/>
    <property type="project" value="UniProtKB-KW"/>
</dbReference>
<dbReference type="SUPFAM" id="SSF51161">
    <property type="entry name" value="Trimeric LpxA-like enzymes"/>
    <property type="match status" value="1"/>
</dbReference>
<feature type="binding site" evidence="17">
    <location>
        <position position="155"/>
    </location>
    <ligand>
        <name>UDP-N-acetyl-alpha-D-glucosamine</name>
        <dbReference type="ChEBI" id="CHEBI:57705"/>
    </ligand>
</feature>
<comment type="cofactor">
    <cofactor evidence="17">
        <name>Mg(2+)</name>
        <dbReference type="ChEBI" id="CHEBI:18420"/>
    </cofactor>
    <text evidence="17">Binds 1 Mg(2+) ion per subunit.</text>
</comment>
<dbReference type="CDD" id="cd02540">
    <property type="entry name" value="GT2_GlmU_N_bac"/>
    <property type="match status" value="1"/>
</dbReference>
<feature type="binding site" evidence="17">
    <location>
        <position position="378"/>
    </location>
    <ligand>
        <name>UDP-N-acetyl-alpha-D-glucosamine</name>
        <dbReference type="ChEBI" id="CHEBI:57705"/>
    </ligand>
</feature>
<feature type="binding site" evidence="17">
    <location>
        <position position="229"/>
    </location>
    <ligand>
        <name>UDP-N-acetyl-alpha-D-glucosamine</name>
        <dbReference type="ChEBI" id="CHEBI:57705"/>
    </ligand>
</feature>
<dbReference type="Pfam" id="PF12804">
    <property type="entry name" value="NTP_transf_3"/>
    <property type="match status" value="1"/>
</dbReference>
<keyword evidence="7 17" id="KW-0677">Repeat</keyword>
<comment type="catalytic activity">
    <reaction evidence="14 17">
        <text>alpha-D-glucosamine 1-phosphate + acetyl-CoA = N-acetyl-alpha-D-glucosamine 1-phosphate + CoA + H(+)</text>
        <dbReference type="Rhea" id="RHEA:13725"/>
        <dbReference type="ChEBI" id="CHEBI:15378"/>
        <dbReference type="ChEBI" id="CHEBI:57287"/>
        <dbReference type="ChEBI" id="CHEBI:57288"/>
        <dbReference type="ChEBI" id="CHEBI:57776"/>
        <dbReference type="ChEBI" id="CHEBI:58516"/>
        <dbReference type="EC" id="2.3.1.157"/>
    </reaction>
</comment>
<comment type="catalytic activity">
    <reaction evidence="15 17">
        <text>N-acetyl-alpha-D-glucosamine 1-phosphate + UTP + H(+) = UDP-N-acetyl-alpha-D-glucosamine + diphosphate</text>
        <dbReference type="Rhea" id="RHEA:13509"/>
        <dbReference type="ChEBI" id="CHEBI:15378"/>
        <dbReference type="ChEBI" id="CHEBI:33019"/>
        <dbReference type="ChEBI" id="CHEBI:46398"/>
        <dbReference type="ChEBI" id="CHEBI:57705"/>
        <dbReference type="ChEBI" id="CHEBI:57776"/>
        <dbReference type="EC" id="2.7.7.23"/>
    </reaction>
</comment>
<dbReference type="GO" id="GO:0009252">
    <property type="term" value="P:peptidoglycan biosynthetic process"/>
    <property type="evidence" value="ECO:0007669"/>
    <property type="project" value="UniProtKB-UniRule"/>
</dbReference>
<evidence type="ECO:0000313" key="20">
    <source>
        <dbReference type="Proteomes" id="UP000310263"/>
    </source>
</evidence>
<feature type="binding site" evidence="17">
    <location>
        <position position="352"/>
    </location>
    <ligand>
        <name>UDP-N-acetyl-alpha-D-glucosamine</name>
        <dbReference type="ChEBI" id="CHEBI:57705"/>
    </ligand>
</feature>
<comment type="caution">
    <text evidence="19">The sequence shown here is derived from an EMBL/GenBank/DDBJ whole genome shotgun (WGS) entry which is preliminary data.</text>
</comment>
<evidence type="ECO:0000313" key="19">
    <source>
        <dbReference type="EMBL" id="TGY62706.1"/>
    </source>
</evidence>
<evidence type="ECO:0000256" key="2">
    <source>
        <dbReference type="ARBA" id="ARBA00007947"/>
    </source>
</evidence>
<dbReference type="NCBIfam" id="TIGR01173">
    <property type="entry name" value="glmU"/>
    <property type="match status" value="1"/>
</dbReference>
<comment type="subcellular location">
    <subcellularLocation>
        <location evidence="17">Cytoplasm</location>
    </subcellularLocation>
</comment>
<dbReference type="CDD" id="cd03353">
    <property type="entry name" value="LbH_GlmU_C"/>
    <property type="match status" value="1"/>
</dbReference>
<keyword evidence="9 17" id="KW-0133">Cell shape</keyword>
<evidence type="ECO:0000256" key="4">
    <source>
        <dbReference type="ARBA" id="ARBA00022679"/>
    </source>
</evidence>
<feature type="binding site" evidence="17">
    <location>
        <position position="140"/>
    </location>
    <ligand>
        <name>UDP-N-acetyl-alpha-D-glucosamine</name>
        <dbReference type="ChEBI" id="CHEBI:57705"/>
    </ligand>
</feature>
<feature type="binding site" evidence="17">
    <location>
        <begin position="101"/>
        <end position="103"/>
    </location>
    <ligand>
        <name>UDP-N-acetyl-alpha-D-glucosamine</name>
        <dbReference type="ChEBI" id="CHEBI:57705"/>
    </ligand>
</feature>
<feature type="binding site" evidence="17">
    <location>
        <position position="334"/>
    </location>
    <ligand>
        <name>UDP-N-acetyl-alpha-D-glucosamine</name>
        <dbReference type="ChEBI" id="CHEBI:57705"/>
    </ligand>
</feature>
<feature type="binding site" evidence="17">
    <location>
        <begin position="387"/>
        <end position="388"/>
    </location>
    <ligand>
        <name>acetyl-CoA</name>
        <dbReference type="ChEBI" id="CHEBI:57288"/>
    </ligand>
</feature>
<feature type="binding site" evidence="17">
    <location>
        <position position="367"/>
    </location>
    <ligand>
        <name>UDP-N-acetyl-alpha-D-glucosamine</name>
        <dbReference type="ChEBI" id="CHEBI:57705"/>
    </ligand>
</feature>
<dbReference type="EC" id="2.3.1.157" evidence="17"/>
<dbReference type="GO" id="GO:0019134">
    <property type="term" value="F:glucosamine-1-phosphate N-acetyltransferase activity"/>
    <property type="evidence" value="ECO:0007669"/>
    <property type="project" value="UniProtKB-UniRule"/>
</dbReference>
<feature type="binding site" evidence="17">
    <location>
        <position position="103"/>
    </location>
    <ligand>
        <name>Mg(2+)</name>
        <dbReference type="ChEBI" id="CHEBI:18420"/>
    </ligand>
</feature>
<evidence type="ECO:0000256" key="16">
    <source>
        <dbReference type="ARBA" id="ARBA00049628"/>
    </source>
</evidence>
<comment type="subunit">
    <text evidence="17">Homotrimer.</text>
</comment>
<dbReference type="GO" id="GO:0009245">
    <property type="term" value="P:lipid A biosynthetic process"/>
    <property type="evidence" value="ECO:0007669"/>
    <property type="project" value="UniProtKB-UniRule"/>
</dbReference>
<evidence type="ECO:0000256" key="6">
    <source>
        <dbReference type="ARBA" id="ARBA00022723"/>
    </source>
</evidence>
<dbReference type="GO" id="GO:0000902">
    <property type="term" value="P:cell morphogenesis"/>
    <property type="evidence" value="ECO:0007669"/>
    <property type="project" value="UniProtKB-UniRule"/>
</dbReference>
<dbReference type="OrthoDB" id="9775031at2"/>
<feature type="binding site" evidence="17">
    <location>
        <position position="171"/>
    </location>
    <ligand>
        <name>UDP-N-acetyl-alpha-D-glucosamine</name>
        <dbReference type="ChEBI" id="CHEBI:57705"/>
    </ligand>
</feature>
<keyword evidence="3 17" id="KW-0963">Cytoplasm</keyword>
<dbReference type="PANTHER" id="PTHR43584">
    <property type="entry name" value="NUCLEOTIDYL TRANSFERASE"/>
    <property type="match status" value="1"/>
</dbReference>
<dbReference type="GO" id="GO:0016020">
    <property type="term" value="C:membrane"/>
    <property type="evidence" value="ECO:0007669"/>
    <property type="project" value="GOC"/>
</dbReference>
<evidence type="ECO:0000256" key="12">
    <source>
        <dbReference type="ARBA" id="ARBA00023315"/>
    </source>
</evidence>
<organism evidence="19 20">
    <name type="scientific">Muricaecibacterium torontonense</name>
    <dbReference type="NCBI Taxonomy" id="3032871"/>
    <lineage>
        <taxon>Bacteria</taxon>
        <taxon>Bacillati</taxon>
        <taxon>Actinomycetota</taxon>
        <taxon>Coriobacteriia</taxon>
        <taxon>Coriobacteriales</taxon>
        <taxon>Atopobiaceae</taxon>
        <taxon>Muricaecibacterium</taxon>
    </lineage>
</organism>
<dbReference type="GO" id="GO:0008360">
    <property type="term" value="P:regulation of cell shape"/>
    <property type="evidence" value="ECO:0007669"/>
    <property type="project" value="UniProtKB-KW"/>
</dbReference>
<dbReference type="PANTHER" id="PTHR43584:SF3">
    <property type="entry name" value="BIFUNCTIONAL PROTEIN GLMU"/>
    <property type="match status" value="1"/>
</dbReference>
<dbReference type="HAMAP" id="MF_01631">
    <property type="entry name" value="GlmU"/>
    <property type="match status" value="1"/>
</dbReference>
<proteinExistence type="inferred from homology"/>
<evidence type="ECO:0000256" key="10">
    <source>
        <dbReference type="ARBA" id="ARBA00022984"/>
    </source>
</evidence>
<evidence type="ECO:0000256" key="8">
    <source>
        <dbReference type="ARBA" id="ARBA00022842"/>
    </source>
</evidence>
<dbReference type="RefSeq" id="WP_136012434.1">
    <property type="nucleotide sequence ID" value="NZ_SRYE01000002.1"/>
</dbReference>
<feature type="binding site" evidence="17">
    <location>
        <position position="229"/>
    </location>
    <ligand>
        <name>Mg(2+)</name>
        <dbReference type="ChEBI" id="CHEBI:18420"/>
    </ligand>
</feature>
<dbReference type="GO" id="GO:0003977">
    <property type="term" value="F:UDP-N-acetylglucosamine diphosphorylase activity"/>
    <property type="evidence" value="ECO:0007669"/>
    <property type="project" value="UniProtKB-UniRule"/>
</dbReference>
<protein>
    <recommendedName>
        <fullName evidence="17">Bifunctional protein GlmU</fullName>
    </recommendedName>
    <domain>
        <recommendedName>
            <fullName evidence="17">UDP-N-acetylglucosamine pyrophosphorylase</fullName>
            <ecNumber evidence="17">2.7.7.23</ecNumber>
        </recommendedName>
        <alternativeName>
            <fullName evidence="17">N-acetylglucosamine-1-phosphate uridyltransferase</fullName>
        </alternativeName>
    </domain>
    <domain>
        <recommendedName>
            <fullName evidence="17">Glucosamine-1-phosphate N-acetyltransferase</fullName>
            <ecNumber evidence="17">2.3.1.157</ecNumber>
        </recommendedName>
    </domain>
</protein>
<feature type="domain" description="MobA-like NTP transferase" evidence="18">
    <location>
        <begin position="5"/>
        <end position="146"/>
    </location>
</feature>